<dbReference type="RefSeq" id="WP_377120338.1">
    <property type="nucleotide sequence ID" value="NZ_JBHRSD010000002.1"/>
</dbReference>
<dbReference type="Proteomes" id="UP001595453">
    <property type="component" value="Unassembled WGS sequence"/>
</dbReference>
<evidence type="ECO:0000256" key="4">
    <source>
        <dbReference type="HAMAP-Rule" id="MF_00695"/>
    </source>
</evidence>
<evidence type="ECO:0000313" key="5">
    <source>
        <dbReference type="EMBL" id="MFC3031269.1"/>
    </source>
</evidence>
<protein>
    <recommendedName>
        <fullName evidence="4">High frequency lysogenization protein HflD homolog</fullName>
    </recommendedName>
</protein>
<proteinExistence type="inferred from homology"/>
<dbReference type="Gene3D" id="1.10.3890.10">
    <property type="entry name" value="HflD-like"/>
    <property type="match status" value="1"/>
</dbReference>
<dbReference type="PANTHER" id="PTHR38100:SF1">
    <property type="entry name" value="HIGH FREQUENCY LYSOGENIZATION PROTEIN HFLD"/>
    <property type="match status" value="1"/>
</dbReference>
<evidence type="ECO:0000313" key="6">
    <source>
        <dbReference type="Proteomes" id="UP001595453"/>
    </source>
</evidence>
<keyword evidence="1 4" id="KW-1003">Cell membrane</keyword>
<dbReference type="EMBL" id="JBHRSD010000002">
    <property type="protein sequence ID" value="MFC3031269.1"/>
    <property type="molecule type" value="Genomic_DNA"/>
</dbReference>
<keyword evidence="6" id="KW-1185">Reference proteome</keyword>
<keyword evidence="3 4" id="KW-0472">Membrane</keyword>
<dbReference type="NCBIfam" id="NF001246">
    <property type="entry name" value="PRK00218.1-2"/>
    <property type="match status" value="1"/>
</dbReference>
<evidence type="ECO:0000256" key="1">
    <source>
        <dbReference type="ARBA" id="ARBA00022475"/>
    </source>
</evidence>
<dbReference type="PANTHER" id="PTHR38100">
    <property type="entry name" value="HIGH FREQUENCY LYSOGENIZATION PROTEIN HFLD"/>
    <property type="match status" value="1"/>
</dbReference>
<dbReference type="InterPro" id="IPR035932">
    <property type="entry name" value="HflD-like_sf"/>
</dbReference>
<keyword evidence="2 4" id="KW-0963">Cytoplasm</keyword>
<organism evidence="5 6">
    <name type="scientific">Pseudoalteromonas fenneropenaei</name>
    <dbReference type="NCBI Taxonomy" id="1737459"/>
    <lineage>
        <taxon>Bacteria</taxon>
        <taxon>Pseudomonadati</taxon>
        <taxon>Pseudomonadota</taxon>
        <taxon>Gammaproteobacteria</taxon>
        <taxon>Alteromonadales</taxon>
        <taxon>Pseudoalteromonadaceae</taxon>
        <taxon>Pseudoalteromonas</taxon>
    </lineage>
</organism>
<dbReference type="SUPFAM" id="SSF101322">
    <property type="entry name" value="YcfC-like"/>
    <property type="match status" value="1"/>
</dbReference>
<dbReference type="InterPro" id="IPR007451">
    <property type="entry name" value="HflD"/>
</dbReference>
<comment type="subcellular location">
    <subcellularLocation>
        <location evidence="4">Cytoplasm</location>
    </subcellularLocation>
    <subcellularLocation>
        <location evidence="4">Cell membrane</location>
        <topology evidence="4">Peripheral membrane protein</topology>
        <orientation evidence="4">Cytoplasmic side</orientation>
    </subcellularLocation>
</comment>
<gene>
    <name evidence="4 5" type="primary">hflD</name>
    <name evidence="5" type="ORF">ACFOEE_01850</name>
</gene>
<evidence type="ECO:0000256" key="3">
    <source>
        <dbReference type="ARBA" id="ARBA00023136"/>
    </source>
</evidence>
<comment type="caution">
    <text evidence="5">The sequence shown here is derived from an EMBL/GenBank/DDBJ whole genome shotgun (WGS) entry which is preliminary data.</text>
</comment>
<evidence type="ECO:0000256" key="2">
    <source>
        <dbReference type="ARBA" id="ARBA00022490"/>
    </source>
</evidence>
<sequence length="200" mass="22639">MMQHQVMALAALCQITKQVQKVAKYGQFNAHEVDSLLHSIVITNPKQPEDVYTDKFALQQGYRTLVEQLSADGKKDVELVKYVGGLIQLERALAAKPQALNELARRINDIERRLDHFAMTDDTMVASLADIYSQVISPLGQKIQVFGQPELLKQPHIQHKIRALLLAGVRAAVLWRQMGGRRRQFFFAKRKIIAAAQQNL</sequence>
<name>A0ABV7CF91_9GAMM</name>
<accession>A0ABV7CF91</accession>
<reference evidence="6" key="1">
    <citation type="journal article" date="2019" name="Int. J. Syst. Evol. Microbiol.">
        <title>The Global Catalogue of Microorganisms (GCM) 10K type strain sequencing project: providing services to taxonomists for standard genome sequencing and annotation.</title>
        <authorList>
            <consortium name="The Broad Institute Genomics Platform"/>
            <consortium name="The Broad Institute Genome Sequencing Center for Infectious Disease"/>
            <person name="Wu L."/>
            <person name="Ma J."/>
        </authorList>
    </citation>
    <scope>NUCLEOTIDE SEQUENCE [LARGE SCALE GENOMIC DNA]</scope>
    <source>
        <strain evidence="6">KCTC 42730</strain>
    </source>
</reference>
<dbReference type="Pfam" id="PF04356">
    <property type="entry name" value="DUF489"/>
    <property type="match status" value="1"/>
</dbReference>
<dbReference type="HAMAP" id="MF_00695">
    <property type="entry name" value="HflD_protein"/>
    <property type="match status" value="1"/>
</dbReference>
<comment type="similarity">
    <text evidence="4">Belongs to the HflD family.</text>
</comment>